<evidence type="ECO:0008006" key="3">
    <source>
        <dbReference type="Google" id="ProtNLM"/>
    </source>
</evidence>
<proteinExistence type="predicted"/>
<protein>
    <recommendedName>
        <fullName evidence="3">MalT-like TPR region domain-containing protein</fullName>
    </recommendedName>
</protein>
<gene>
    <name evidence="1" type="ORF">BE08_38995</name>
</gene>
<dbReference type="EMBL" id="JELY01001627">
    <property type="protein sequence ID" value="KYF55129.1"/>
    <property type="molecule type" value="Genomic_DNA"/>
</dbReference>
<comment type="caution">
    <text evidence="1">The sequence shown here is derived from an EMBL/GenBank/DDBJ whole genome shotgun (WGS) entry which is preliminary data.</text>
</comment>
<reference evidence="1 2" key="1">
    <citation type="submission" date="2014-02" db="EMBL/GenBank/DDBJ databases">
        <title>The small core and large imbalanced accessory genome model reveals a collaborative survival strategy of Sorangium cellulosum strains in nature.</title>
        <authorList>
            <person name="Han K."/>
            <person name="Peng R."/>
            <person name="Blom J."/>
            <person name="Li Y.-Z."/>
        </authorList>
    </citation>
    <scope>NUCLEOTIDE SEQUENCE [LARGE SCALE GENOMIC DNA]</scope>
    <source>
        <strain evidence="1 2">So0157-25</strain>
    </source>
</reference>
<dbReference type="Proteomes" id="UP000075420">
    <property type="component" value="Unassembled WGS sequence"/>
</dbReference>
<dbReference type="AlphaFoldDB" id="A0A150PHH3"/>
<organism evidence="1 2">
    <name type="scientific">Sorangium cellulosum</name>
    <name type="common">Polyangium cellulosum</name>
    <dbReference type="NCBI Taxonomy" id="56"/>
    <lineage>
        <taxon>Bacteria</taxon>
        <taxon>Pseudomonadati</taxon>
        <taxon>Myxococcota</taxon>
        <taxon>Polyangia</taxon>
        <taxon>Polyangiales</taxon>
        <taxon>Polyangiaceae</taxon>
        <taxon>Sorangium</taxon>
    </lineage>
</organism>
<name>A0A150PHH3_SORCE</name>
<evidence type="ECO:0000313" key="2">
    <source>
        <dbReference type="Proteomes" id="UP000075420"/>
    </source>
</evidence>
<evidence type="ECO:0000313" key="1">
    <source>
        <dbReference type="EMBL" id="KYF55129.1"/>
    </source>
</evidence>
<accession>A0A150PHH3</accession>
<sequence>MLRLVLSEVGVRPADPSSLSWSAAIQLAKELPFVETTLLLLYWRALTALRRGHIDEAAEALAAARDCRGDSPMWLSRFGELERALDEASRP</sequence>